<accession>A0ABW3EA36</accession>
<organism evidence="1 2">
    <name type="scientific">Streptosporangium algeriense</name>
    <dbReference type="NCBI Taxonomy" id="1682748"/>
    <lineage>
        <taxon>Bacteria</taxon>
        <taxon>Bacillati</taxon>
        <taxon>Actinomycetota</taxon>
        <taxon>Actinomycetes</taxon>
        <taxon>Streptosporangiales</taxon>
        <taxon>Streptosporangiaceae</taxon>
        <taxon>Streptosporangium</taxon>
    </lineage>
</organism>
<name>A0ABW3EA36_9ACTN</name>
<dbReference type="Proteomes" id="UP001597024">
    <property type="component" value="Unassembled WGS sequence"/>
</dbReference>
<keyword evidence="2" id="KW-1185">Reference proteome</keyword>
<evidence type="ECO:0000313" key="2">
    <source>
        <dbReference type="Proteomes" id="UP001597024"/>
    </source>
</evidence>
<gene>
    <name evidence="1" type="ORF">ACFQ08_44700</name>
</gene>
<comment type="caution">
    <text evidence="1">The sequence shown here is derived from an EMBL/GenBank/DDBJ whole genome shotgun (WGS) entry which is preliminary data.</text>
</comment>
<sequence length="74" mass="7784">MKDTEIPRAVAAAVDTAAEYGLGADDTAVLHNSNRITVRLRPSGILARVAPLASRPDSEAEIEDEIARRLAGTG</sequence>
<dbReference type="EMBL" id="JBHTHX010003401">
    <property type="protein sequence ID" value="MFD0891695.1"/>
    <property type="molecule type" value="Genomic_DNA"/>
</dbReference>
<feature type="non-terminal residue" evidence="1">
    <location>
        <position position="74"/>
    </location>
</feature>
<reference evidence="2" key="1">
    <citation type="journal article" date="2019" name="Int. J. Syst. Evol. Microbiol.">
        <title>The Global Catalogue of Microorganisms (GCM) 10K type strain sequencing project: providing services to taxonomists for standard genome sequencing and annotation.</title>
        <authorList>
            <consortium name="The Broad Institute Genomics Platform"/>
            <consortium name="The Broad Institute Genome Sequencing Center for Infectious Disease"/>
            <person name="Wu L."/>
            <person name="Ma J."/>
        </authorList>
    </citation>
    <scope>NUCLEOTIDE SEQUENCE [LARGE SCALE GENOMIC DNA]</scope>
    <source>
        <strain evidence="2">CCUG 62974</strain>
    </source>
</reference>
<evidence type="ECO:0000313" key="1">
    <source>
        <dbReference type="EMBL" id="MFD0891695.1"/>
    </source>
</evidence>
<proteinExistence type="predicted"/>
<protein>
    <submittedName>
        <fullName evidence="1">Aminoglycoside phosphotransferase family protein</fullName>
    </submittedName>
</protein>